<keyword evidence="3" id="KW-1185">Reference proteome</keyword>
<name>A0AAN8IQ83_TRICO</name>
<proteinExistence type="predicted"/>
<dbReference type="Pfam" id="PF17360">
    <property type="entry name" value="DUF5386"/>
    <property type="match status" value="2"/>
</dbReference>
<dbReference type="Proteomes" id="UP001331761">
    <property type="component" value="Unassembled WGS sequence"/>
</dbReference>
<comment type="caution">
    <text evidence="2">The sequence shown here is derived from an EMBL/GenBank/DDBJ whole genome shotgun (WGS) entry which is preliminary data.</text>
</comment>
<feature type="compositionally biased region" description="Low complexity" evidence="1">
    <location>
        <begin position="86"/>
        <end position="108"/>
    </location>
</feature>
<evidence type="ECO:0000313" key="2">
    <source>
        <dbReference type="EMBL" id="KAK5982814.1"/>
    </source>
</evidence>
<evidence type="ECO:0000256" key="1">
    <source>
        <dbReference type="SAM" id="MobiDB-lite"/>
    </source>
</evidence>
<dbReference type="EMBL" id="WIXE01004710">
    <property type="protein sequence ID" value="KAK5982814.1"/>
    <property type="molecule type" value="Genomic_DNA"/>
</dbReference>
<evidence type="ECO:0000313" key="3">
    <source>
        <dbReference type="Proteomes" id="UP001331761"/>
    </source>
</evidence>
<sequence length="166" mass="18152">MPTLSCSSESSKSKYLDEIALLKRGKITRDTPRHTYKRGYAGCDSLTKDNDQPITLAELNSRGLRIDDEHIIYCLPENNTHSEVISKSASSRHSAGSTDSSRSSGWSCISSPEDVKEFSVGLPGEKATLKVSSSSHKGQSYELNTGSDVCVLQQSPKNVVLITWKN</sequence>
<dbReference type="AlphaFoldDB" id="A0AAN8IQ83"/>
<feature type="region of interest" description="Disordered" evidence="1">
    <location>
        <begin position="84"/>
        <end position="108"/>
    </location>
</feature>
<reference evidence="2 3" key="1">
    <citation type="submission" date="2019-10" db="EMBL/GenBank/DDBJ databases">
        <title>Assembly and Annotation for the nematode Trichostrongylus colubriformis.</title>
        <authorList>
            <person name="Martin J."/>
        </authorList>
    </citation>
    <scope>NUCLEOTIDE SEQUENCE [LARGE SCALE GENOMIC DNA]</scope>
    <source>
        <strain evidence="2">G859</strain>
        <tissue evidence="2">Whole worm</tissue>
    </source>
</reference>
<dbReference type="InterPro" id="IPR035332">
    <property type="entry name" value="DUF5386"/>
</dbReference>
<organism evidence="2 3">
    <name type="scientific">Trichostrongylus colubriformis</name>
    <name type="common">Black scour worm</name>
    <dbReference type="NCBI Taxonomy" id="6319"/>
    <lineage>
        <taxon>Eukaryota</taxon>
        <taxon>Metazoa</taxon>
        <taxon>Ecdysozoa</taxon>
        <taxon>Nematoda</taxon>
        <taxon>Chromadorea</taxon>
        <taxon>Rhabditida</taxon>
        <taxon>Rhabditina</taxon>
        <taxon>Rhabditomorpha</taxon>
        <taxon>Strongyloidea</taxon>
        <taxon>Trichostrongylidae</taxon>
        <taxon>Trichostrongylus</taxon>
    </lineage>
</organism>
<gene>
    <name evidence="2" type="ORF">GCK32_002076</name>
</gene>
<accession>A0AAN8IQ83</accession>
<protein>
    <submittedName>
        <fullName evidence="2">Uncharacterized protein</fullName>
    </submittedName>
</protein>